<comment type="caution">
    <text evidence="2">The sequence shown here is derived from an EMBL/GenBank/DDBJ whole genome shotgun (WGS) entry which is preliminary data.</text>
</comment>
<dbReference type="Proteomes" id="UP000295773">
    <property type="component" value="Unassembled WGS sequence"/>
</dbReference>
<dbReference type="EMBL" id="SMBP01000004">
    <property type="protein sequence ID" value="TCU62467.1"/>
    <property type="molecule type" value="Genomic_DNA"/>
</dbReference>
<keyword evidence="1" id="KW-0472">Membrane</keyword>
<sequence length="373" mass="43555">MKERELIMENKKKHWFQNMLPWQKKRLYWSLFLFLLISISFLVYTVSSLYQDKVSEDQYWNKYLQVDPAVKKRADQYSKNATEVKVGTYVENLKEINLKANNFSLDYLVWFNWDGKPDLDMAHNFRIYKGNITKLEVVDEYHQGNHNYQLVRVSVTVSKTFWTPRFPLESHQLRIYLESNHLINDVIFVKDDENKTNPNISIAGYKFTKSGSAAVLNEYINNHGDPRFQGNKITSEYVTQIEINRSDFGTYFKCFIALLGTSIWVFITLYINTNHRVDPLGMIPAALFGTVSNIMVGANLLPDALQTGLMEYVNFWGILTILSVTFTVINVNRIRNKYEDRDFANHYGLTMFVVILTVILIGHILLPLSAYRF</sequence>
<gene>
    <name evidence="2" type="ORF">EDD61_104106</name>
</gene>
<proteinExistence type="predicted"/>
<evidence type="ECO:0000256" key="1">
    <source>
        <dbReference type="SAM" id="Phobius"/>
    </source>
</evidence>
<reference evidence="2 3" key="1">
    <citation type="submission" date="2019-03" db="EMBL/GenBank/DDBJ databases">
        <title>Genomic Encyclopedia of Type Strains, Phase IV (KMG-IV): sequencing the most valuable type-strain genomes for metagenomic binning, comparative biology and taxonomic classification.</title>
        <authorList>
            <person name="Goeker M."/>
        </authorList>
    </citation>
    <scope>NUCLEOTIDE SEQUENCE [LARGE SCALE GENOMIC DNA]</scope>
    <source>
        <strain evidence="2 3">DSM 29481</strain>
    </source>
</reference>
<evidence type="ECO:0000313" key="3">
    <source>
        <dbReference type="Proteomes" id="UP000295773"/>
    </source>
</evidence>
<feature type="transmembrane region" description="Helical" evidence="1">
    <location>
        <begin position="250"/>
        <end position="271"/>
    </location>
</feature>
<organism evidence="2 3">
    <name type="scientific">Longicatena caecimuris</name>
    <dbReference type="NCBI Taxonomy" id="1796635"/>
    <lineage>
        <taxon>Bacteria</taxon>
        <taxon>Bacillati</taxon>
        <taxon>Bacillota</taxon>
        <taxon>Erysipelotrichia</taxon>
        <taxon>Erysipelotrichales</taxon>
        <taxon>Erysipelotrichaceae</taxon>
        <taxon>Longicatena</taxon>
    </lineage>
</organism>
<keyword evidence="3" id="KW-1185">Reference proteome</keyword>
<name>A0A4R3TM03_9FIRM</name>
<evidence type="ECO:0000313" key="2">
    <source>
        <dbReference type="EMBL" id="TCU62467.1"/>
    </source>
</evidence>
<feature type="transmembrane region" description="Helical" evidence="1">
    <location>
        <begin position="343"/>
        <end position="366"/>
    </location>
</feature>
<keyword evidence="1" id="KW-1133">Transmembrane helix</keyword>
<keyword evidence="1" id="KW-0812">Transmembrane</keyword>
<dbReference type="AlphaFoldDB" id="A0A4R3TM03"/>
<dbReference type="RefSeq" id="WP_008978003.1">
    <property type="nucleotide sequence ID" value="NZ_DBGDHU010000012.1"/>
</dbReference>
<protein>
    <submittedName>
        <fullName evidence="2">Uncharacterized protein</fullName>
    </submittedName>
</protein>
<feature type="transmembrane region" description="Helical" evidence="1">
    <location>
        <begin position="313"/>
        <end position="331"/>
    </location>
</feature>
<feature type="transmembrane region" description="Helical" evidence="1">
    <location>
        <begin position="283"/>
        <end position="301"/>
    </location>
</feature>
<accession>A0A4R3TM03</accession>